<sequence>MEAVGRVKPAVFANAVTAVAAVSYLLCLALSYLLPDILFAIAQGWVHTFNLEPVRAATPTPLALALLAGVVFAGLIWVASYAVASLYNAWAK</sequence>
<accession>I4EJ48</accession>
<dbReference type="RefSeq" id="WP_008479077.1">
    <property type="nucleotide sequence ID" value="NZ_CAGS01000315.1"/>
</dbReference>
<reference evidence="2 3" key="1">
    <citation type="journal article" date="2012" name="ISME J.">
        <title>Nitrification expanded: discovery, physiology and genomics of a nitrite-oxidizing bacterium from the phylum Chloroflexi.</title>
        <authorList>
            <person name="Sorokin D.Y."/>
            <person name="Lucker S."/>
            <person name="Vejmelkova D."/>
            <person name="Kostrikina N.A."/>
            <person name="Kleerebezem R."/>
            <person name="Rijpstra W.I."/>
            <person name="Damste J.S."/>
            <person name="Le Paslier D."/>
            <person name="Muyzer G."/>
            <person name="Wagner M."/>
            <person name="van Loosdrecht M.C."/>
            <person name="Daims H."/>
        </authorList>
    </citation>
    <scope>NUCLEOTIDE SEQUENCE [LARGE SCALE GENOMIC DNA]</scope>
    <source>
        <strain evidence="3">none</strain>
    </source>
</reference>
<organism evidence="2 3">
    <name type="scientific">Nitrolancea hollandica Lb</name>
    <dbReference type="NCBI Taxonomy" id="1129897"/>
    <lineage>
        <taxon>Bacteria</taxon>
        <taxon>Pseudomonadati</taxon>
        <taxon>Thermomicrobiota</taxon>
        <taxon>Thermomicrobia</taxon>
        <taxon>Sphaerobacterales</taxon>
        <taxon>Sphaerobacterineae</taxon>
        <taxon>Sphaerobacteraceae</taxon>
        <taxon>Nitrolancea</taxon>
    </lineage>
</organism>
<dbReference type="AlphaFoldDB" id="I4EJ48"/>
<keyword evidence="1" id="KW-1133">Transmembrane helix</keyword>
<protein>
    <submittedName>
        <fullName evidence="2">Uncharacterized protein</fullName>
    </submittedName>
</protein>
<evidence type="ECO:0000313" key="2">
    <source>
        <dbReference type="EMBL" id="CCF84710.1"/>
    </source>
</evidence>
<name>I4EJ48_9BACT</name>
<evidence type="ECO:0000256" key="1">
    <source>
        <dbReference type="SAM" id="Phobius"/>
    </source>
</evidence>
<keyword evidence="1" id="KW-0472">Membrane</keyword>
<feature type="transmembrane region" description="Helical" evidence="1">
    <location>
        <begin position="12"/>
        <end position="42"/>
    </location>
</feature>
<evidence type="ECO:0000313" key="3">
    <source>
        <dbReference type="Proteomes" id="UP000004221"/>
    </source>
</evidence>
<keyword evidence="3" id="KW-1185">Reference proteome</keyword>
<dbReference type="EMBL" id="CAGS01000315">
    <property type="protein sequence ID" value="CCF84710.1"/>
    <property type="molecule type" value="Genomic_DNA"/>
</dbReference>
<dbReference type="Proteomes" id="UP000004221">
    <property type="component" value="Unassembled WGS sequence"/>
</dbReference>
<gene>
    <name evidence="2" type="ORF">NITHO_3820007</name>
</gene>
<feature type="transmembrane region" description="Helical" evidence="1">
    <location>
        <begin position="62"/>
        <end position="87"/>
    </location>
</feature>
<keyword evidence="1" id="KW-0812">Transmembrane</keyword>
<comment type="caution">
    <text evidence="2">The sequence shown here is derived from an EMBL/GenBank/DDBJ whole genome shotgun (WGS) entry which is preliminary data.</text>
</comment>
<dbReference type="Pfam" id="PF18926">
    <property type="entry name" value="DUF5676"/>
    <property type="match status" value="1"/>
</dbReference>
<proteinExistence type="predicted"/>
<dbReference type="InterPro" id="IPR044020">
    <property type="entry name" value="DUF5676"/>
</dbReference>